<comment type="caution">
    <text evidence="1">The sequence shown here is derived from an EMBL/GenBank/DDBJ whole genome shotgun (WGS) entry which is preliminary data.</text>
</comment>
<evidence type="ECO:0000313" key="2">
    <source>
        <dbReference type="Proteomes" id="UP001075354"/>
    </source>
</evidence>
<accession>A0AAV7XSI7</accession>
<proteinExistence type="predicted"/>
<evidence type="ECO:0000313" key="1">
    <source>
        <dbReference type="EMBL" id="KAJ1526425.1"/>
    </source>
</evidence>
<dbReference type="EMBL" id="JAPTSV010000007">
    <property type="protein sequence ID" value="KAJ1526425.1"/>
    <property type="molecule type" value="Genomic_DNA"/>
</dbReference>
<reference evidence="1" key="1">
    <citation type="submission" date="2022-12" db="EMBL/GenBank/DDBJ databases">
        <title>Chromosome-level genome assembly of the bean flower thrips Megalurothrips usitatus.</title>
        <authorList>
            <person name="Ma L."/>
            <person name="Liu Q."/>
            <person name="Li H."/>
            <person name="Cai W."/>
        </authorList>
    </citation>
    <scope>NUCLEOTIDE SEQUENCE</scope>
    <source>
        <strain evidence="1">Cailab_2022a</strain>
    </source>
</reference>
<dbReference type="PANTHER" id="PTHR31025">
    <property type="entry name" value="SI:CH211-196P9.1-RELATED"/>
    <property type="match status" value="1"/>
</dbReference>
<dbReference type="AlphaFoldDB" id="A0AAV7XSI7"/>
<keyword evidence="2" id="KW-1185">Reference proteome</keyword>
<dbReference type="Proteomes" id="UP001075354">
    <property type="component" value="Chromosome 7"/>
</dbReference>
<sequence length="363" mass="42387">MRRQDRTDLERESPSGNPQAYGCRRYILCQLPEGETEQSQEEKRLELLEIHSGTRRKNWDWEKILDLCEKTYGTLRKEINTVSKVIFELQKAKDQGTNPRIPSDVDINDCHIAKISERWPFIFSWRSTVQHFHQLTEFDIYSSIEDFLEEYGDDLIKFFLRQKKHEVDMKKINKCYEKFSNADNKKGLKLVTILFMLSEYFDEDSSKWLARVDEGITVDTFSEKYDLTAISSTPMVFAVGKVYTAKKFYVAVDKAIETATRTFYEAFLVSFAYYYICGINYPVEASLTMDFVQRGMIGINPKKGTKTQCRKGTRPTTAVSSRLLTLFRKIHFQLQDDESEDVDMNVAEFDRLREQEADDADSS</sequence>
<name>A0AAV7XSI7_9NEOP</name>
<protein>
    <submittedName>
        <fullName evidence="1">Uncharacterized protein</fullName>
    </submittedName>
</protein>
<dbReference type="PANTHER" id="PTHR31025:SF22">
    <property type="entry name" value="IP13529P"/>
    <property type="match status" value="1"/>
</dbReference>
<organism evidence="1 2">
    <name type="scientific">Megalurothrips usitatus</name>
    <name type="common">bean blossom thrips</name>
    <dbReference type="NCBI Taxonomy" id="439358"/>
    <lineage>
        <taxon>Eukaryota</taxon>
        <taxon>Metazoa</taxon>
        <taxon>Ecdysozoa</taxon>
        <taxon>Arthropoda</taxon>
        <taxon>Hexapoda</taxon>
        <taxon>Insecta</taxon>
        <taxon>Pterygota</taxon>
        <taxon>Neoptera</taxon>
        <taxon>Paraneoptera</taxon>
        <taxon>Thysanoptera</taxon>
        <taxon>Terebrantia</taxon>
        <taxon>Thripoidea</taxon>
        <taxon>Thripidae</taxon>
        <taxon>Megalurothrips</taxon>
    </lineage>
</organism>
<gene>
    <name evidence="1" type="ORF">ONE63_009559</name>
</gene>